<evidence type="ECO:0000313" key="1">
    <source>
        <dbReference type="EMBL" id="RZB83564.1"/>
    </source>
</evidence>
<gene>
    <name evidence="1" type="ORF">D0Y65_032210</name>
</gene>
<sequence>LHIIIKGISILGNLLPLVGEQAVAELPGERRLGFHGSQHSMALVFYICKQTSELAHKGGSHFRLDKKIHIWERF</sequence>
<dbReference type="AlphaFoldDB" id="A0A445IC19"/>
<protein>
    <submittedName>
        <fullName evidence="1">Uncharacterized protein</fullName>
    </submittedName>
</protein>
<comment type="caution">
    <text evidence="1">The sequence shown here is derived from an EMBL/GenBank/DDBJ whole genome shotgun (WGS) entry which is preliminary data.</text>
</comment>
<proteinExistence type="predicted"/>
<keyword evidence="2" id="KW-1185">Reference proteome</keyword>
<accession>A0A445IC19</accession>
<organism evidence="1 2">
    <name type="scientific">Glycine soja</name>
    <name type="common">Wild soybean</name>
    <dbReference type="NCBI Taxonomy" id="3848"/>
    <lineage>
        <taxon>Eukaryota</taxon>
        <taxon>Viridiplantae</taxon>
        <taxon>Streptophyta</taxon>
        <taxon>Embryophyta</taxon>
        <taxon>Tracheophyta</taxon>
        <taxon>Spermatophyta</taxon>
        <taxon>Magnoliopsida</taxon>
        <taxon>eudicotyledons</taxon>
        <taxon>Gunneridae</taxon>
        <taxon>Pentapetalae</taxon>
        <taxon>rosids</taxon>
        <taxon>fabids</taxon>
        <taxon>Fabales</taxon>
        <taxon>Fabaceae</taxon>
        <taxon>Papilionoideae</taxon>
        <taxon>50 kb inversion clade</taxon>
        <taxon>NPAAA clade</taxon>
        <taxon>indigoferoid/millettioid clade</taxon>
        <taxon>Phaseoleae</taxon>
        <taxon>Glycine</taxon>
        <taxon>Glycine subgen. Soja</taxon>
    </lineage>
</organism>
<reference evidence="1 2" key="1">
    <citation type="submission" date="2018-09" db="EMBL/GenBank/DDBJ databases">
        <title>A high-quality reference genome of wild soybean provides a powerful tool to mine soybean genomes.</title>
        <authorList>
            <person name="Xie M."/>
            <person name="Chung C.Y.L."/>
            <person name="Li M.-W."/>
            <person name="Wong F.-L."/>
            <person name="Chan T.-F."/>
            <person name="Lam H.-M."/>
        </authorList>
    </citation>
    <scope>NUCLEOTIDE SEQUENCE [LARGE SCALE GENOMIC DNA]</scope>
    <source>
        <strain evidence="2">cv. W05</strain>
        <tissue evidence="1">Hypocotyl of etiolated seedlings</tissue>
    </source>
</reference>
<dbReference type="EMBL" id="QZWG01000011">
    <property type="protein sequence ID" value="RZB83564.1"/>
    <property type="molecule type" value="Genomic_DNA"/>
</dbReference>
<evidence type="ECO:0000313" key="2">
    <source>
        <dbReference type="Proteomes" id="UP000289340"/>
    </source>
</evidence>
<dbReference type="Proteomes" id="UP000289340">
    <property type="component" value="Chromosome 11"/>
</dbReference>
<name>A0A445IC19_GLYSO</name>
<feature type="non-terminal residue" evidence="1">
    <location>
        <position position="1"/>
    </location>
</feature>